<evidence type="ECO:0000313" key="2">
    <source>
        <dbReference type="EMBL" id="CAB3753023.1"/>
    </source>
</evidence>
<protein>
    <recommendedName>
        <fullName evidence="4">DUF2971 domain-containing protein</fullName>
    </recommendedName>
</protein>
<accession>A0A6J5DGK7</accession>
<evidence type="ECO:0000256" key="1">
    <source>
        <dbReference type="SAM" id="MobiDB-lite"/>
    </source>
</evidence>
<dbReference type="Proteomes" id="UP000494329">
    <property type="component" value="Unassembled WGS sequence"/>
</dbReference>
<feature type="region of interest" description="Disordered" evidence="1">
    <location>
        <begin position="284"/>
        <end position="304"/>
    </location>
</feature>
<evidence type="ECO:0008006" key="4">
    <source>
        <dbReference type="Google" id="ProtNLM"/>
    </source>
</evidence>
<reference evidence="2 3" key="1">
    <citation type="submission" date="2020-04" db="EMBL/GenBank/DDBJ databases">
        <authorList>
            <person name="De Canck E."/>
        </authorList>
    </citation>
    <scope>NUCLEOTIDE SEQUENCE [LARGE SCALE GENOMIC DNA]</scope>
    <source>
        <strain evidence="2 3">LMG 29739</strain>
    </source>
</reference>
<dbReference type="EMBL" id="CADIKF010000009">
    <property type="protein sequence ID" value="CAB3753023.1"/>
    <property type="molecule type" value="Genomic_DNA"/>
</dbReference>
<keyword evidence="3" id="KW-1185">Reference proteome</keyword>
<dbReference type="AlphaFoldDB" id="A0A6J5DGK7"/>
<proteinExistence type="predicted"/>
<sequence length="304" mass="35407">MRMSKLLPEPERKRRHLLTRQQTWNPYPAFLYKYRTGNEIFLDRLIVHNELYFASRDQFNDPFDARCHMLYEGTGAQKRARFQKLMKDNHASLKQREALARVFFDPLEAAKHAQLSFDQVADRIGIYSFTENPRSLLMWAHYANEHKGICLQFYLPSDPAFVEVFPVRYSDNLLTVNWVTDTLKDEWAVQPFLTKSREWLYEEEWRAFERNRAGVSMTIRPQALVGVIYGARCEADTIDRVRGLIATRVEAGHPPLYEWQAKLSSKHFGTGIFTADGPLPRDWKGRPSTHVKSVAARSKDGRAP</sequence>
<gene>
    <name evidence="2" type="ORF">LMG29739_01645</name>
</gene>
<organism evidence="2 3">
    <name type="scientific">Paraburkholderia solisilvae</name>
    <dbReference type="NCBI Taxonomy" id="624376"/>
    <lineage>
        <taxon>Bacteria</taxon>
        <taxon>Pseudomonadati</taxon>
        <taxon>Pseudomonadota</taxon>
        <taxon>Betaproteobacteria</taxon>
        <taxon>Burkholderiales</taxon>
        <taxon>Burkholderiaceae</taxon>
        <taxon>Paraburkholderia</taxon>
    </lineage>
</organism>
<name>A0A6J5DGK7_9BURK</name>
<evidence type="ECO:0000313" key="3">
    <source>
        <dbReference type="Proteomes" id="UP000494329"/>
    </source>
</evidence>